<reference evidence="1" key="1">
    <citation type="submission" date="2013-04" db="EMBL/GenBank/DDBJ databases">
        <title>The genome sequencing project of 58 acetic acid bacteria.</title>
        <authorList>
            <person name="Okamoto-Kainuma A."/>
            <person name="Ishikawa M."/>
            <person name="Umino S."/>
            <person name="Koizumi Y."/>
            <person name="Shiwa Y."/>
            <person name="Yoshikawa H."/>
            <person name="Matsutani M."/>
            <person name="Matsushita K."/>
        </authorList>
    </citation>
    <scope>NUCLEOTIDE SEQUENCE</scope>
    <source>
        <strain evidence="1">NRIC 0535</strain>
    </source>
</reference>
<keyword evidence="2" id="KW-1185">Reference proteome</keyword>
<name>A0ABQ0Q073_9PROT</name>
<protein>
    <submittedName>
        <fullName evidence="1">Uncharacterized protein</fullName>
    </submittedName>
</protein>
<dbReference type="Proteomes" id="UP001062776">
    <property type="component" value="Unassembled WGS sequence"/>
</dbReference>
<evidence type="ECO:0000313" key="1">
    <source>
        <dbReference type="EMBL" id="GBQ85897.1"/>
    </source>
</evidence>
<proteinExistence type="predicted"/>
<evidence type="ECO:0000313" key="2">
    <source>
        <dbReference type="Proteomes" id="UP001062776"/>
    </source>
</evidence>
<sequence length="61" mass="6736">MENNRKSDKSNAVCLWQSCKIQIENIICIDSLYFHGDNSSVDCVIGIVAASATADKDRSRT</sequence>
<organism evidence="1 2">
    <name type="scientific">Asaia krungthepensis NRIC 0535</name>
    <dbReference type="NCBI Taxonomy" id="1307925"/>
    <lineage>
        <taxon>Bacteria</taxon>
        <taxon>Pseudomonadati</taxon>
        <taxon>Pseudomonadota</taxon>
        <taxon>Alphaproteobacteria</taxon>
        <taxon>Acetobacterales</taxon>
        <taxon>Acetobacteraceae</taxon>
        <taxon>Asaia</taxon>
    </lineage>
</organism>
<accession>A0ABQ0Q073</accession>
<dbReference type="EMBL" id="BAPV01000004">
    <property type="protein sequence ID" value="GBQ85897.1"/>
    <property type="molecule type" value="Genomic_DNA"/>
</dbReference>
<comment type="caution">
    <text evidence="1">The sequence shown here is derived from an EMBL/GenBank/DDBJ whole genome shotgun (WGS) entry which is preliminary data.</text>
</comment>
<gene>
    <name evidence="1" type="ORF">AA0535_0888</name>
</gene>